<comment type="caution">
    <text evidence="1">The sequence shown here is derived from an EMBL/GenBank/DDBJ whole genome shotgun (WGS) entry which is preliminary data.</text>
</comment>
<dbReference type="EMBL" id="CABFNP030001271">
    <property type="protein sequence ID" value="CAI6095937.1"/>
    <property type="molecule type" value="Genomic_DNA"/>
</dbReference>
<dbReference type="Proteomes" id="UP001160390">
    <property type="component" value="Unassembled WGS sequence"/>
</dbReference>
<keyword evidence="2" id="KW-1185">Reference proteome</keyword>
<reference evidence="1" key="1">
    <citation type="submission" date="2023-01" db="EMBL/GenBank/DDBJ databases">
        <authorList>
            <person name="Piombo E."/>
        </authorList>
    </citation>
    <scope>NUCLEOTIDE SEQUENCE</scope>
</reference>
<evidence type="ECO:0000313" key="1">
    <source>
        <dbReference type="EMBL" id="CAI6095937.1"/>
    </source>
</evidence>
<proteinExistence type="predicted"/>
<evidence type="ECO:0000313" key="2">
    <source>
        <dbReference type="Proteomes" id="UP001160390"/>
    </source>
</evidence>
<accession>A0AA35MFC7</accession>
<name>A0AA35MFC7_9HYPO</name>
<sequence>MIQAYTVPPRYSRISTVYKADHNAAITAAKSTNGIIITTSTSDREGLIGVGSVIAHRSPNRPDKIVATYSVTIRSRDNQNPYTAELEAIVMGSYASNRDYPTEWAQPGMARINSYLSKIGAAESGMYKYGYTSETINTI</sequence>
<protein>
    <submittedName>
        <fullName evidence="1">Uncharacterized protein</fullName>
    </submittedName>
</protein>
<gene>
    <name evidence="1" type="ORF">CCHLO57077_00015891</name>
</gene>
<dbReference type="AlphaFoldDB" id="A0AA35MFC7"/>
<organism evidence="1 2">
    <name type="scientific">Clonostachys chloroleuca</name>
    <dbReference type="NCBI Taxonomy" id="1926264"/>
    <lineage>
        <taxon>Eukaryota</taxon>
        <taxon>Fungi</taxon>
        <taxon>Dikarya</taxon>
        <taxon>Ascomycota</taxon>
        <taxon>Pezizomycotina</taxon>
        <taxon>Sordariomycetes</taxon>
        <taxon>Hypocreomycetidae</taxon>
        <taxon>Hypocreales</taxon>
        <taxon>Bionectriaceae</taxon>
        <taxon>Clonostachys</taxon>
    </lineage>
</organism>